<dbReference type="PANTHER" id="PTHR30012">
    <property type="entry name" value="GENERAL SECRETION PATHWAY PROTEIN"/>
    <property type="match status" value="1"/>
</dbReference>
<evidence type="ECO:0000256" key="11">
    <source>
        <dbReference type="ARBA" id="ARBA00022989"/>
    </source>
</evidence>
<dbReference type="PhylomeDB" id="A0A0H3C5C1"/>
<dbReference type="PANTHER" id="PTHR30012:SF0">
    <property type="entry name" value="TYPE II SECRETION SYSTEM PROTEIN F-RELATED"/>
    <property type="match status" value="1"/>
</dbReference>
<evidence type="ECO:0000256" key="10">
    <source>
        <dbReference type="ARBA" id="ARBA00022927"/>
    </source>
</evidence>
<dbReference type="InterPro" id="IPR018076">
    <property type="entry name" value="T2SS_GspF_dom"/>
</dbReference>
<proteinExistence type="inferred from homology"/>
<dbReference type="InterPro" id="IPR001992">
    <property type="entry name" value="T2SS_GspF/T4SS_PilC_CS"/>
</dbReference>
<evidence type="ECO:0000256" key="9">
    <source>
        <dbReference type="ARBA" id="ARBA00022837"/>
    </source>
</evidence>
<comment type="similarity">
    <text evidence="3 14">Belongs to the GSP F family.</text>
</comment>
<dbReference type="AlphaFoldDB" id="A0A0H3C5C1"/>
<gene>
    <name evidence="17" type="primary">pulF</name>
    <name evidence="17" type="ordered locus">CCNA_00174</name>
</gene>
<dbReference type="GO" id="GO:0015628">
    <property type="term" value="P:protein secretion by the type II secretion system"/>
    <property type="evidence" value="ECO:0007669"/>
    <property type="project" value="InterPro"/>
</dbReference>
<dbReference type="InterPro" id="IPR011850">
    <property type="entry name" value="T2SS_GspF"/>
</dbReference>
<protein>
    <recommendedName>
        <fullName evidence="13">General secretion pathway protein F</fullName>
    </recommendedName>
</protein>
<feature type="domain" description="Type II secretion system protein GspF" evidence="16">
    <location>
        <begin position="69"/>
        <end position="191"/>
    </location>
</feature>
<dbReference type="Pfam" id="PF00482">
    <property type="entry name" value="T2SSF"/>
    <property type="match status" value="2"/>
</dbReference>
<keyword evidence="12 15" id="KW-0472">Membrane</keyword>
<evidence type="ECO:0000313" key="17">
    <source>
        <dbReference type="EMBL" id="ACL93641.1"/>
    </source>
</evidence>
<dbReference type="EMBL" id="CP001340">
    <property type="protein sequence ID" value="ACL93641.1"/>
    <property type="molecule type" value="Genomic_DNA"/>
</dbReference>
<evidence type="ECO:0000259" key="16">
    <source>
        <dbReference type="Pfam" id="PF00482"/>
    </source>
</evidence>
<feature type="transmembrane region" description="Helical" evidence="15">
    <location>
        <begin position="210"/>
        <end position="237"/>
    </location>
</feature>
<evidence type="ECO:0000256" key="15">
    <source>
        <dbReference type="SAM" id="Phobius"/>
    </source>
</evidence>
<keyword evidence="9" id="KW-0106">Calcium</keyword>
<keyword evidence="4 14" id="KW-0813">Transport</keyword>
<evidence type="ECO:0000256" key="12">
    <source>
        <dbReference type="ARBA" id="ARBA00023136"/>
    </source>
</evidence>
<dbReference type="Proteomes" id="UP000001364">
    <property type="component" value="Chromosome"/>
</dbReference>
<feature type="domain" description="Type II secretion system protein GspF" evidence="16">
    <location>
        <begin position="272"/>
        <end position="393"/>
    </location>
</feature>
<dbReference type="HOGENOM" id="CLU_035032_0_1_5"/>
<dbReference type="InterPro" id="IPR003004">
    <property type="entry name" value="GspF/PilC"/>
</dbReference>
<keyword evidence="6" id="KW-0997">Cell inner membrane</keyword>
<dbReference type="RefSeq" id="WP_010918064.1">
    <property type="nucleotide sequence ID" value="NC_011916.1"/>
</dbReference>
<evidence type="ECO:0000256" key="2">
    <source>
        <dbReference type="ARBA" id="ARBA00004429"/>
    </source>
</evidence>
<name>A0A0H3C5C1_CAUVN</name>
<keyword evidence="8" id="KW-0479">Metal-binding</keyword>
<dbReference type="InterPro" id="IPR042094">
    <property type="entry name" value="T2SS_GspF_sf"/>
</dbReference>
<reference evidence="17 18" key="1">
    <citation type="journal article" date="2010" name="J. Bacteriol.">
        <title>The genetic basis of laboratory adaptation in Caulobacter crescentus.</title>
        <authorList>
            <person name="Marks M.E."/>
            <person name="Castro-Rojas C.M."/>
            <person name="Teiling C."/>
            <person name="Du L."/>
            <person name="Kapatral V."/>
            <person name="Walunas T.L."/>
            <person name="Crosson S."/>
        </authorList>
    </citation>
    <scope>NUCLEOTIDE SEQUENCE [LARGE SCALE GENOMIC DNA]</scope>
    <source>
        <strain evidence="18">NA1000 / CB15N</strain>
    </source>
</reference>
<dbReference type="GO" id="GO:0005886">
    <property type="term" value="C:plasma membrane"/>
    <property type="evidence" value="ECO:0007669"/>
    <property type="project" value="UniProtKB-SubCell"/>
</dbReference>
<organism evidence="17 18">
    <name type="scientific">Caulobacter vibrioides (strain NA1000 / CB15N)</name>
    <name type="common">Caulobacter crescentus</name>
    <dbReference type="NCBI Taxonomy" id="565050"/>
    <lineage>
        <taxon>Bacteria</taxon>
        <taxon>Pseudomonadati</taxon>
        <taxon>Pseudomonadota</taxon>
        <taxon>Alphaproteobacteria</taxon>
        <taxon>Caulobacterales</taxon>
        <taxon>Caulobacteraceae</taxon>
        <taxon>Caulobacter</taxon>
    </lineage>
</organism>
<evidence type="ECO:0000256" key="5">
    <source>
        <dbReference type="ARBA" id="ARBA00022475"/>
    </source>
</evidence>
<keyword evidence="10" id="KW-0653">Protein transport</keyword>
<evidence type="ECO:0000256" key="14">
    <source>
        <dbReference type="RuleBase" id="RU003923"/>
    </source>
</evidence>
<dbReference type="FunFam" id="1.20.81.30:FF:000001">
    <property type="entry name" value="Type II secretion system protein F"/>
    <property type="match status" value="2"/>
</dbReference>
<evidence type="ECO:0000256" key="3">
    <source>
        <dbReference type="ARBA" id="ARBA00005745"/>
    </source>
</evidence>
<dbReference type="RefSeq" id="YP_002515549.1">
    <property type="nucleotide sequence ID" value="NC_011916.1"/>
</dbReference>
<dbReference type="PROSITE" id="PS00874">
    <property type="entry name" value="T2SP_F"/>
    <property type="match status" value="1"/>
</dbReference>
<dbReference type="NCBIfam" id="TIGR02120">
    <property type="entry name" value="GspF"/>
    <property type="match status" value="1"/>
</dbReference>
<dbReference type="SMR" id="A0A0H3C5C1"/>
<evidence type="ECO:0000256" key="7">
    <source>
        <dbReference type="ARBA" id="ARBA00022692"/>
    </source>
</evidence>
<dbReference type="Gene3D" id="1.20.81.30">
    <property type="entry name" value="Type II secretion system (T2SS), domain F"/>
    <property type="match status" value="2"/>
</dbReference>
<dbReference type="KEGG" id="ccs:CCNA_00174"/>
<feature type="transmembrane region" description="Helical" evidence="15">
    <location>
        <begin position="374"/>
        <end position="395"/>
    </location>
</feature>
<dbReference type="GeneID" id="7330218"/>
<keyword evidence="18" id="KW-1185">Reference proteome</keyword>
<evidence type="ECO:0000256" key="13">
    <source>
        <dbReference type="ARBA" id="ARBA00030750"/>
    </source>
</evidence>
<evidence type="ECO:0000256" key="8">
    <source>
        <dbReference type="ARBA" id="ARBA00022723"/>
    </source>
</evidence>
<accession>A0A0H3C5C1</accession>
<dbReference type="PRINTS" id="PR00812">
    <property type="entry name" value="BCTERIALGSPF"/>
</dbReference>
<dbReference type="GO" id="GO:0046872">
    <property type="term" value="F:metal ion binding"/>
    <property type="evidence" value="ECO:0007669"/>
    <property type="project" value="UniProtKB-KW"/>
</dbReference>
<keyword evidence="11 15" id="KW-1133">Transmembrane helix</keyword>
<evidence type="ECO:0000256" key="4">
    <source>
        <dbReference type="ARBA" id="ARBA00022448"/>
    </source>
</evidence>
<sequence length="403" mass="43376">MATFDYVALDLSGRTRRGQLKAVDEAAAADQLQRKRLAPVKIMASVAKPARVGRFALGQGLSAKDRSMFTRQLATLTSVSTLEEALRTIALQADKPKLKQVIGEVHAAVLEGYRLSDAMGRPAKAFPPLYRAMVAAGESSGALPAILDRLADLLEQQQQVRAKITTALVYPIVLAVVACLVVAALMVFVIPKVVEQFDSMGQTLPLLTRLVIGLSTGLQTFGWLIVVSAVVAVFAFLRALRHRPFKLAVDRWLLRLPMIGRLIRDVHAARLARTLATMVASGLPVLEGLILTAGTVRNAVLQAALDDMIAAIREGGALSVAMRRAEVFPPVLVYMTASGESSGRVEAMLMRAADYLEREFETFTATLLSLLEPAIIVLLGGVVATIVLSILLPILQINNLALT</sequence>
<dbReference type="OrthoDB" id="9805682at2"/>
<dbReference type="PATRIC" id="fig|565050.3.peg.173"/>
<dbReference type="GO" id="GO:0015627">
    <property type="term" value="C:type II protein secretion system complex"/>
    <property type="evidence" value="ECO:0007669"/>
    <property type="project" value="InterPro"/>
</dbReference>
<comment type="subcellular location">
    <subcellularLocation>
        <location evidence="2 14">Cell inner membrane</location>
        <topology evidence="2 14">Multi-pass membrane protein</topology>
    </subcellularLocation>
</comment>
<comment type="function">
    <text evidence="1">Component of the type II secretion system inner membrane complex required for the energy-dependent secretion of extracellular factors such as proteases and toxins from the periplasm.</text>
</comment>
<keyword evidence="7 14" id="KW-0812">Transmembrane</keyword>
<keyword evidence="5" id="KW-1003">Cell membrane</keyword>
<feature type="transmembrane region" description="Helical" evidence="15">
    <location>
        <begin position="167"/>
        <end position="190"/>
    </location>
</feature>
<evidence type="ECO:0000313" key="18">
    <source>
        <dbReference type="Proteomes" id="UP000001364"/>
    </source>
</evidence>
<evidence type="ECO:0000256" key="6">
    <source>
        <dbReference type="ARBA" id="ARBA00022519"/>
    </source>
</evidence>
<evidence type="ECO:0000256" key="1">
    <source>
        <dbReference type="ARBA" id="ARBA00002684"/>
    </source>
</evidence>